<evidence type="ECO:0000256" key="6">
    <source>
        <dbReference type="ARBA" id="ARBA00022989"/>
    </source>
</evidence>
<reference evidence="16" key="1">
    <citation type="journal article" date="2019" name="Int. J. Syst. Evol. Microbiol.">
        <title>The Global Catalogue of Microorganisms (GCM) 10K type strain sequencing project: providing services to taxonomists for standard genome sequencing and annotation.</title>
        <authorList>
            <consortium name="The Broad Institute Genomics Platform"/>
            <consortium name="The Broad Institute Genome Sequencing Center for Infectious Disease"/>
            <person name="Wu L."/>
            <person name="Ma J."/>
        </authorList>
    </citation>
    <scope>NUCLEOTIDE SEQUENCE [LARGE SCALE GENOMIC DNA]</scope>
    <source>
        <strain evidence="16">JCM 16702</strain>
    </source>
</reference>
<feature type="region of interest" description="Disordered" evidence="13">
    <location>
        <begin position="1"/>
        <end position="24"/>
    </location>
</feature>
<evidence type="ECO:0000256" key="3">
    <source>
        <dbReference type="ARBA" id="ARBA00022516"/>
    </source>
</evidence>
<feature type="transmembrane region" description="Helical" evidence="14">
    <location>
        <begin position="114"/>
        <end position="136"/>
    </location>
</feature>
<feature type="transmembrane region" description="Helical" evidence="14">
    <location>
        <begin position="148"/>
        <end position="165"/>
    </location>
</feature>
<keyword evidence="9" id="KW-0594">Phospholipid biosynthesis</keyword>
<evidence type="ECO:0000256" key="2">
    <source>
        <dbReference type="ARBA" id="ARBA00010441"/>
    </source>
</evidence>
<keyword evidence="5 14" id="KW-0812">Transmembrane</keyword>
<dbReference type="PANTHER" id="PTHR14269:SF52">
    <property type="entry name" value="PHOSPHATIDYLGLYCEROPHOSPHATE SYNTHASE-RELATED"/>
    <property type="match status" value="1"/>
</dbReference>
<dbReference type="EMBL" id="BAAAZG010000004">
    <property type="protein sequence ID" value="GAA4062499.1"/>
    <property type="molecule type" value="Genomic_DNA"/>
</dbReference>
<dbReference type="Gene3D" id="1.20.120.1760">
    <property type="match status" value="1"/>
</dbReference>
<feature type="transmembrane region" description="Helical" evidence="14">
    <location>
        <begin position="171"/>
        <end position="192"/>
    </location>
</feature>
<organism evidence="15 16">
    <name type="scientific">Actinomadura miaoliensis</name>
    <dbReference type="NCBI Taxonomy" id="430685"/>
    <lineage>
        <taxon>Bacteria</taxon>
        <taxon>Bacillati</taxon>
        <taxon>Actinomycetota</taxon>
        <taxon>Actinomycetes</taxon>
        <taxon>Streptosporangiales</taxon>
        <taxon>Thermomonosporaceae</taxon>
        <taxon>Actinomadura</taxon>
    </lineage>
</organism>
<dbReference type="PIRSF" id="PIRSF000847">
    <property type="entry name" value="Phos_ph_gly_syn"/>
    <property type="match status" value="1"/>
</dbReference>
<dbReference type="InterPro" id="IPR004570">
    <property type="entry name" value="Phosphatidylglycerol_P_synth"/>
</dbReference>
<dbReference type="EC" id="2.7.8.5" evidence="11"/>
<evidence type="ECO:0000256" key="7">
    <source>
        <dbReference type="ARBA" id="ARBA00023098"/>
    </source>
</evidence>
<comment type="subcellular location">
    <subcellularLocation>
        <location evidence="1">Membrane</location>
        <topology evidence="1">Multi-pass membrane protein</topology>
    </subcellularLocation>
</comment>
<dbReference type="InterPro" id="IPR043130">
    <property type="entry name" value="CDP-OH_PTrfase_TM_dom"/>
</dbReference>
<keyword evidence="10" id="KW-1208">Phospholipid metabolism</keyword>
<keyword evidence="7" id="KW-0443">Lipid metabolism</keyword>
<evidence type="ECO:0000256" key="12">
    <source>
        <dbReference type="RuleBase" id="RU003750"/>
    </source>
</evidence>
<evidence type="ECO:0000256" key="9">
    <source>
        <dbReference type="ARBA" id="ARBA00023209"/>
    </source>
</evidence>
<keyword evidence="4 12" id="KW-0808">Transferase</keyword>
<keyword evidence="3" id="KW-0444">Lipid biosynthesis</keyword>
<protein>
    <recommendedName>
        <fullName evidence="11">CDP-diacylglycerol--glycerol-3-phosphate 3-phosphatidyltransferase</fullName>
        <ecNumber evidence="11">2.7.8.5</ecNumber>
    </recommendedName>
</protein>
<dbReference type="PROSITE" id="PS00379">
    <property type="entry name" value="CDP_ALCOHOL_P_TRANSF"/>
    <property type="match status" value="1"/>
</dbReference>
<proteinExistence type="inferred from homology"/>
<evidence type="ECO:0000313" key="15">
    <source>
        <dbReference type="EMBL" id="GAA4062499.1"/>
    </source>
</evidence>
<evidence type="ECO:0000256" key="8">
    <source>
        <dbReference type="ARBA" id="ARBA00023136"/>
    </source>
</evidence>
<gene>
    <name evidence="15" type="ORF">GCM10022214_14720</name>
</gene>
<accession>A0ABP7VA95</accession>
<sequence>MIAGAPDPVAGSAGPPGASGSSTPQASVYNIANGLTMLRILMVPVFVWLLFQDGTAWRLAAFATFAVASVTDKIDGDLARSRGLVTDFGKIADPIADKALTGAALIGLSVHGELWWWVTGMILTREIGITVLRLVVIRYGVIPASKGGKLKTLLQVIAIGLYILPGPFDPVRWAAMGAAVAVTVVTGVDYVVQAWRLRRAARPAPSGKVP</sequence>
<dbReference type="PANTHER" id="PTHR14269">
    <property type="entry name" value="CDP-DIACYLGLYCEROL--GLYCEROL-3-PHOSPHATE 3-PHOSPHATIDYLTRANSFERASE-RELATED"/>
    <property type="match status" value="1"/>
</dbReference>
<dbReference type="Proteomes" id="UP001500683">
    <property type="component" value="Unassembled WGS sequence"/>
</dbReference>
<keyword evidence="8 14" id="KW-0472">Membrane</keyword>
<name>A0ABP7VA95_9ACTN</name>
<evidence type="ECO:0000256" key="10">
    <source>
        <dbReference type="ARBA" id="ARBA00023264"/>
    </source>
</evidence>
<evidence type="ECO:0000256" key="14">
    <source>
        <dbReference type="SAM" id="Phobius"/>
    </source>
</evidence>
<evidence type="ECO:0000256" key="1">
    <source>
        <dbReference type="ARBA" id="ARBA00004141"/>
    </source>
</evidence>
<dbReference type="Pfam" id="PF01066">
    <property type="entry name" value="CDP-OH_P_transf"/>
    <property type="match status" value="1"/>
</dbReference>
<dbReference type="RefSeq" id="WP_344942678.1">
    <property type="nucleotide sequence ID" value="NZ_BAAAZG010000004.1"/>
</dbReference>
<dbReference type="InterPro" id="IPR000462">
    <property type="entry name" value="CDP-OH_P_trans"/>
</dbReference>
<dbReference type="InterPro" id="IPR050324">
    <property type="entry name" value="CDP-alcohol_PTase-I"/>
</dbReference>
<evidence type="ECO:0000313" key="16">
    <source>
        <dbReference type="Proteomes" id="UP001500683"/>
    </source>
</evidence>
<keyword evidence="6 14" id="KW-1133">Transmembrane helix</keyword>
<evidence type="ECO:0000256" key="5">
    <source>
        <dbReference type="ARBA" id="ARBA00022692"/>
    </source>
</evidence>
<evidence type="ECO:0000256" key="11">
    <source>
        <dbReference type="NCBIfam" id="TIGR00560"/>
    </source>
</evidence>
<dbReference type="InterPro" id="IPR048254">
    <property type="entry name" value="CDP_ALCOHOL_P_TRANSF_CS"/>
</dbReference>
<evidence type="ECO:0000256" key="4">
    <source>
        <dbReference type="ARBA" id="ARBA00022679"/>
    </source>
</evidence>
<comment type="similarity">
    <text evidence="2 12">Belongs to the CDP-alcohol phosphatidyltransferase class-I family.</text>
</comment>
<feature type="transmembrane region" description="Helical" evidence="14">
    <location>
        <begin position="31"/>
        <end position="51"/>
    </location>
</feature>
<dbReference type="NCBIfam" id="TIGR00560">
    <property type="entry name" value="pgsA"/>
    <property type="match status" value="1"/>
</dbReference>
<keyword evidence="16" id="KW-1185">Reference proteome</keyword>
<comment type="caution">
    <text evidence="15">The sequence shown here is derived from an EMBL/GenBank/DDBJ whole genome shotgun (WGS) entry which is preliminary data.</text>
</comment>
<evidence type="ECO:0000256" key="13">
    <source>
        <dbReference type="SAM" id="MobiDB-lite"/>
    </source>
</evidence>